<name>A0A7W6V9D7_RHIET</name>
<evidence type="ECO:0008006" key="5">
    <source>
        <dbReference type="Google" id="ProtNLM"/>
    </source>
</evidence>
<dbReference type="NCBIfam" id="TIGR00481">
    <property type="entry name" value="YbhB/YbcL family Raf kinase inhibitor-like protein"/>
    <property type="match status" value="1"/>
</dbReference>
<dbReference type="InterPro" id="IPR008914">
    <property type="entry name" value="PEBP"/>
</dbReference>
<evidence type="ECO:0000313" key="1">
    <source>
        <dbReference type="EMBL" id="MBB4480017.1"/>
    </source>
</evidence>
<dbReference type="CDD" id="cd00865">
    <property type="entry name" value="PEBP_bact_arch"/>
    <property type="match status" value="1"/>
</dbReference>
<proteinExistence type="predicted"/>
<accession>A0A7W6V9D7</accession>
<evidence type="ECO:0000313" key="3">
    <source>
        <dbReference type="Proteomes" id="UP000523431"/>
    </source>
</evidence>
<dbReference type="Pfam" id="PF01161">
    <property type="entry name" value="PBP"/>
    <property type="match status" value="1"/>
</dbReference>
<dbReference type="EMBL" id="JACIID010000004">
    <property type="protein sequence ID" value="MBB4535658.1"/>
    <property type="molecule type" value="Genomic_DNA"/>
</dbReference>
<protein>
    <recommendedName>
        <fullName evidence="5">Phosphatidylethanolamine-binding protein</fullName>
    </recommendedName>
</protein>
<dbReference type="Proteomes" id="UP000557344">
    <property type="component" value="Unassembled WGS sequence"/>
</dbReference>
<dbReference type="AlphaFoldDB" id="A0A7W6V9D7"/>
<evidence type="ECO:0000313" key="2">
    <source>
        <dbReference type="EMBL" id="MBB4535658.1"/>
    </source>
</evidence>
<organism evidence="1 4">
    <name type="scientific">Rhizobium etli</name>
    <dbReference type="NCBI Taxonomy" id="29449"/>
    <lineage>
        <taxon>Bacteria</taxon>
        <taxon>Pseudomonadati</taxon>
        <taxon>Pseudomonadota</taxon>
        <taxon>Alphaproteobacteria</taxon>
        <taxon>Hyphomicrobiales</taxon>
        <taxon>Rhizobiaceae</taxon>
        <taxon>Rhizobium/Agrobacterium group</taxon>
        <taxon>Rhizobium</taxon>
    </lineage>
</organism>
<reference evidence="3 4" key="1">
    <citation type="submission" date="2020-08" db="EMBL/GenBank/DDBJ databases">
        <title>Genomic Encyclopedia of Type Strains, Phase IV (KMG-V): Genome sequencing to study the core and pangenomes of soil and plant-associated prokaryotes.</title>
        <authorList>
            <person name="Whitman W."/>
        </authorList>
    </citation>
    <scope>NUCLEOTIDE SEQUENCE [LARGE SCALE GENOMIC DNA]</scope>
    <source>
        <strain evidence="1 4">SEMIA 471</strain>
        <strain evidence="2 3">SEMIA 489</strain>
    </source>
</reference>
<evidence type="ECO:0000313" key="4">
    <source>
        <dbReference type="Proteomes" id="UP000557344"/>
    </source>
</evidence>
<dbReference type="SUPFAM" id="SSF49777">
    <property type="entry name" value="PEBP-like"/>
    <property type="match status" value="1"/>
</dbReference>
<dbReference type="InterPro" id="IPR036610">
    <property type="entry name" value="PEBP-like_sf"/>
</dbReference>
<sequence length="154" mass="16826">MTLTLISKAFAHDRPIPKKYARAGENLFPPLVWSGAPAETRSFALVVEDPDAPRGTFRHCGIANIPAQWTALGESADTAPDQAPRFYKNDFGNARYDGPQPPQGDRPHHYIFRLAALDVPTISIPDAAGINAMWAEARKHTLAEASVTGTYQTQ</sequence>
<dbReference type="PANTHER" id="PTHR30289:SF1">
    <property type="entry name" value="PEBP (PHOSPHATIDYLETHANOLAMINE-BINDING PROTEIN) FAMILY PROTEIN"/>
    <property type="match status" value="1"/>
</dbReference>
<dbReference type="Proteomes" id="UP000523431">
    <property type="component" value="Unassembled WGS sequence"/>
</dbReference>
<gene>
    <name evidence="1" type="ORF">GGE46_002598</name>
    <name evidence="2" type="ORF">GGE57_002407</name>
</gene>
<dbReference type="EMBL" id="JACIHU010000004">
    <property type="protein sequence ID" value="MBB4480017.1"/>
    <property type="molecule type" value="Genomic_DNA"/>
</dbReference>
<comment type="caution">
    <text evidence="1">The sequence shown here is derived from an EMBL/GenBank/DDBJ whole genome shotgun (WGS) entry which is preliminary data.</text>
</comment>
<dbReference type="RefSeq" id="WP_183840980.1">
    <property type="nucleotide sequence ID" value="NZ_JACIHU010000004.1"/>
</dbReference>
<dbReference type="InterPro" id="IPR005247">
    <property type="entry name" value="YbhB_YbcL/LppC-like"/>
</dbReference>
<dbReference type="Gene3D" id="3.90.280.10">
    <property type="entry name" value="PEBP-like"/>
    <property type="match status" value="1"/>
</dbReference>
<dbReference type="PANTHER" id="PTHR30289">
    <property type="entry name" value="UNCHARACTERIZED PROTEIN YBCL-RELATED"/>
    <property type="match status" value="1"/>
</dbReference>